<dbReference type="AlphaFoldDB" id="A0A7W9IJ28"/>
<dbReference type="SUPFAM" id="SSF102405">
    <property type="entry name" value="MCP/YpsA-like"/>
    <property type="match status" value="1"/>
</dbReference>
<dbReference type="GO" id="GO:0009294">
    <property type="term" value="P:DNA-mediated transformation"/>
    <property type="evidence" value="ECO:0007669"/>
    <property type="project" value="InterPro"/>
</dbReference>
<protein>
    <submittedName>
        <fullName evidence="3">DNA protecting protein DprA</fullName>
    </submittedName>
</protein>
<dbReference type="EMBL" id="JACHMP010000001">
    <property type="protein sequence ID" value="MBB5821673.1"/>
    <property type="molecule type" value="Genomic_DNA"/>
</dbReference>
<dbReference type="InterPro" id="IPR057666">
    <property type="entry name" value="DrpA_SLOG"/>
</dbReference>
<dbReference type="Pfam" id="PF02481">
    <property type="entry name" value="DNA_processg_A"/>
    <property type="match status" value="1"/>
</dbReference>
<organism evidence="3 4">
    <name type="scientific">Streptosporangium becharense</name>
    <dbReference type="NCBI Taxonomy" id="1816182"/>
    <lineage>
        <taxon>Bacteria</taxon>
        <taxon>Bacillati</taxon>
        <taxon>Actinomycetota</taxon>
        <taxon>Actinomycetes</taxon>
        <taxon>Streptosporangiales</taxon>
        <taxon>Streptosporangiaceae</taxon>
        <taxon>Streptosporangium</taxon>
    </lineage>
</organism>
<dbReference type="Gene3D" id="3.40.50.450">
    <property type="match status" value="1"/>
</dbReference>
<dbReference type="InterPro" id="IPR003488">
    <property type="entry name" value="DprA"/>
</dbReference>
<gene>
    <name evidence="3" type="ORF">F4562_004735</name>
</gene>
<keyword evidence="4" id="KW-1185">Reference proteome</keyword>
<reference evidence="3 4" key="1">
    <citation type="submission" date="2020-08" db="EMBL/GenBank/DDBJ databases">
        <title>Sequencing the genomes of 1000 actinobacteria strains.</title>
        <authorList>
            <person name="Klenk H.-P."/>
        </authorList>
    </citation>
    <scope>NUCLEOTIDE SEQUENCE [LARGE SCALE GENOMIC DNA]</scope>
    <source>
        <strain evidence="3 4">DSM 46887</strain>
    </source>
</reference>
<proteinExistence type="inferred from homology"/>
<feature type="domain" description="Smf/DprA SLOG" evidence="2">
    <location>
        <begin position="2"/>
        <end position="123"/>
    </location>
</feature>
<dbReference type="Proteomes" id="UP000540685">
    <property type="component" value="Unassembled WGS sequence"/>
</dbReference>
<dbReference type="PANTHER" id="PTHR43022">
    <property type="entry name" value="PROTEIN SMF"/>
    <property type="match status" value="1"/>
</dbReference>
<comment type="similarity">
    <text evidence="1">Belongs to the DprA/Smf family.</text>
</comment>
<evidence type="ECO:0000313" key="3">
    <source>
        <dbReference type="EMBL" id="MBB5821673.1"/>
    </source>
</evidence>
<name>A0A7W9IJ28_9ACTN</name>
<accession>A0A7W9IJ28</accession>
<evidence type="ECO:0000256" key="1">
    <source>
        <dbReference type="ARBA" id="ARBA00006525"/>
    </source>
</evidence>
<sequence length="176" mass="18995">MARELALHKVTVVSGLAKGIDTAAHRAALEAGGRTAAVIGTGINRFYPGENRTLQQWIAHEGAVISQFWPDAPPVKQSFPMRNAVMSGYAAAPVVVEAPWKSGARIQARLALEHGRSVVMPDQLLEHDWTREYAEKPGVYVASSLEELLSVVEQSISDLHTGPDALPETAYLVETG</sequence>
<evidence type="ECO:0000259" key="2">
    <source>
        <dbReference type="Pfam" id="PF02481"/>
    </source>
</evidence>
<dbReference type="PANTHER" id="PTHR43022:SF1">
    <property type="entry name" value="PROTEIN SMF"/>
    <property type="match status" value="1"/>
</dbReference>
<comment type="caution">
    <text evidence="3">The sequence shown here is derived from an EMBL/GenBank/DDBJ whole genome shotgun (WGS) entry which is preliminary data.</text>
</comment>
<evidence type="ECO:0000313" key="4">
    <source>
        <dbReference type="Proteomes" id="UP000540685"/>
    </source>
</evidence>